<evidence type="ECO:0000256" key="1">
    <source>
        <dbReference type="SAM" id="MobiDB-lite"/>
    </source>
</evidence>
<sequence length="217" mass="25047">MAWEKLEKAVLVGVGAATEKGLCETAGQEEDVMGLIVHKRRPQKGARGADFPEEMVFEQSMVEPTIMYCFSCWLFLSEEKFKSKTAWKMVGISRWKHAIGKNQRTFWHRDPHDQHGTGQAFRGDDERTSSENQGNILELMKLFAQYDSIMNLHLDAFSKMKTSKKRLKTQNNIITALGTYFRREIQKEIKDAEIYSIMLMEDETTDVSHKEQVSFVV</sequence>
<protein>
    <submittedName>
        <fullName evidence="2">Uncharacterized protein</fullName>
    </submittedName>
</protein>
<accession>A0AA47P7J0</accession>
<gene>
    <name evidence="2" type="ORF">N1851_003890</name>
</gene>
<keyword evidence="3" id="KW-1185">Reference proteome</keyword>
<dbReference type="PANTHER" id="PTHR45749:SF21">
    <property type="entry name" value="DUF4371 DOMAIN-CONTAINING PROTEIN"/>
    <property type="match status" value="1"/>
</dbReference>
<dbReference type="EMBL" id="JAOPHQ010000591">
    <property type="protein sequence ID" value="KAK0154026.1"/>
    <property type="molecule type" value="Genomic_DNA"/>
</dbReference>
<dbReference type="AlphaFoldDB" id="A0AA47P7J0"/>
<reference evidence="2" key="1">
    <citation type="journal article" date="2023" name="Front. Mar. Sci.">
        <title>A new Merluccius polli reference genome to investigate the effects of global change in West African waters.</title>
        <authorList>
            <person name="Mateo J.L."/>
            <person name="Blanco-Fernandez C."/>
            <person name="Garcia-Vazquez E."/>
            <person name="Machado-Schiaffino G."/>
        </authorList>
    </citation>
    <scope>NUCLEOTIDE SEQUENCE</scope>
    <source>
        <strain evidence="2">C29</strain>
        <tissue evidence="2">Fin</tissue>
    </source>
</reference>
<evidence type="ECO:0000313" key="3">
    <source>
        <dbReference type="Proteomes" id="UP001174136"/>
    </source>
</evidence>
<proteinExistence type="predicted"/>
<comment type="caution">
    <text evidence="2">The sequence shown here is derived from an EMBL/GenBank/DDBJ whole genome shotgun (WGS) entry which is preliminary data.</text>
</comment>
<feature type="region of interest" description="Disordered" evidence="1">
    <location>
        <begin position="107"/>
        <end position="128"/>
    </location>
</feature>
<evidence type="ECO:0000313" key="2">
    <source>
        <dbReference type="EMBL" id="KAK0154026.1"/>
    </source>
</evidence>
<name>A0AA47P7J0_MERPO</name>
<dbReference type="Proteomes" id="UP001174136">
    <property type="component" value="Unassembled WGS sequence"/>
</dbReference>
<organism evidence="2 3">
    <name type="scientific">Merluccius polli</name>
    <name type="common">Benguela hake</name>
    <name type="synonym">Merluccius cadenati</name>
    <dbReference type="NCBI Taxonomy" id="89951"/>
    <lineage>
        <taxon>Eukaryota</taxon>
        <taxon>Metazoa</taxon>
        <taxon>Chordata</taxon>
        <taxon>Craniata</taxon>
        <taxon>Vertebrata</taxon>
        <taxon>Euteleostomi</taxon>
        <taxon>Actinopterygii</taxon>
        <taxon>Neopterygii</taxon>
        <taxon>Teleostei</taxon>
        <taxon>Neoteleostei</taxon>
        <taxon>Acanthomorphata</taxon>
        <taxon>Zeiogadaria</taxon>
        <taxon>Gadariae</taxon>
        <taxon>Gadiformes</taxon>
        <taxon>Gadoidei</taxon>
        <taxon>Merlucciidae</taxon>
        <taxon>Merluccius</taxon>
    </lineage>
</organism>
<dbReference type="PANTHER" id="PTHR45749">
    <property type="match status" value="1"/>
</dbReference>